<evidence type="ECO:0000313" key="2">
    <source>
        <dbReference type="Proteomes" id="UP000494106"/>
    </source>
</evidence>
<dbReference type="EMBL" id="CADEBC010000540">
    <property type="protein sequence ID" value="CAB3250640.1"/>
    <property type="molecule type" value="Genomic_DNA"/>
</dbReference>
<dbReference type="AlphaFoldDB" id="A0A8S1AZD1"/>
<proteinExistence type="predicted"/>
<dbReference type="Proteomes" id="UP000494106">
    <property type="component" value="Unassembled WGS sequence"/>
</dbReference>
<evidence type="ECO:0000313" key="1">
    <source>
        <dbReference type="EMBL" id="CAB3250640.1"/>
    </source>
</evidence>
<comment type="caution">
    <text evidence="1">The sequence shown here is derived from an EMBL/GenBank/DDBJ whole genome shotgun (WGS) entry which is preliminary data.</text>
</comment>
<keyword evidence="2" id="KW-1185">Reference proteome</keyword>
<accession>A0A8S1AZD1</accession>
<sequence>SWRSVFDASVASATVSGLYHLLKDSFQIIAQRVETKTRNAHVFRAISNTGAELALRRNIAEMHESSNILKASVSG</sequence>
<feature type="non-terminal residue" evidence="1">
    <location>
        <position position="1"/>
    </location>
</feature>
<name>A0A8S1AZD1_ARCPL</name>
<reference evidence="1 2" key="1">
    <citation type="submission" date="2020-04" db="EMBL/GenBank/DDBJ databases">
        <authorList>
            <person name="Wallbank WR R."/>
            <person name="Pardo Diaz C."/>
            <person name="Kozak K."/>
            <person name="Martin S."/>
            <person name="Jiggins C."/>
            <person name="Moest M."/>
            <person name="Warren A I."/>
            <person name="Byers J.R.P. K."/>
            <person name="Montejo-Kovacevich G."/>
            <person name="Yen C E."/>
        </authorList>
    </citation>
    <scope>NUCLEOTIDE SEQUENCE [LARGE SCALE GENOMIC DNA]</scope>
</reference>
<gene>
    <name evidence="1" type="ORF">APLA_LOCUS12800</name>
</gene>
<protein>
    <submittedName>
        <fullName evidence="1">Uncharacterized protein</fullName>
    </submittedName>
</protein>
<organism evidence="1 2">
    <name type="scientific">Arctia plantaginis</name>
    <name type="common">Wood tiger moth</name>
    <name type="synonym">Phalaena plantaginis</name>
    <dbReference type="NCBI Taxonomy" id="874455"/>
    <lineage>
        <taxon>Eukaryota</taxon>
        <taxon>Metazoa</taxon>
        <taxon>Ecdysozoa</taxon>
        <taxon>Arthropoda</taxon>
        <taxon>Hexapoda</taxon>
        <taxon>Insecta</taxon>
        <taxon>Pterygota</taxon>
        <taxon>Neoptera</taxon>
        <taxon>Endopterygota</taxon>
        <taxon>Lepidoptera</taxon>
        <taxon>Glossata</taxon>
        <taxon>Ditrysia</taxon>
        <taxon>Noctuoidea</taxon>
        <taxon>Erebidae</taxon>
        <taxon>Arctiinae</taxon>
        <taxon>Arctia</taxon>
    </lineage>
</organism>